<evidence type="ECO:0000259" key="6">
    <source>
        <dbReference type="Pfam" id="PF00675"/>
    </source>
</evidence>
<dbReference type="PANTHER" id="PTHR11851">
    <property type="entry name" value="METALLOPROTEASE"/>
    <property type="match status" value="1"/>
</dbReference>
<dbReference type="EMBL" id="JBDKXB010000003">
    <property type="protein sequence ID" value="MEY6431388.1"/>
    <property type="molecule type" value="Genomic_DNA"/>
</dbReference>
<evidence type="ECO:0000256" key="5">
    <source>
        <dbReference type="SAM" id="SignalP"/>
    </source>
</evidence>
<dbReference type="Pfam" id="PF05193">
    <property type="entry name" value="Peptidase_M16_C"/>
    <property type="match status" value="1"/>
</dbReference>
<dbReference type="Gene3D" id="3.30.830.10">
    <property type="entry name" value="Metalloenzyme, LuxS/M16 peptidase-like"/>
    <property type="match status" value="2"/>
</dbReference>
<evidence type="ECO:0000256" key="3">
    <source>
        <dbReference type="RuleBase" id="RU004447"/>
    </source>
</evidence>
<protein>
    <submittedName>
        <fullName evidence="8">Pitrilysin family protein</fullName>
    </submittedName>
</protein>
<dbReference type="SUPFAM" id="SSF63411">
    <property type="entry name" value="LuxS/MPP-like metallohydrolase"/>
    <property type="match status" value="2"/>
</dbReference>
<accession>A0ABV4BAD0</accession>
<evidence type="ECO:0000256" key="4">
    <source>
        <dbReference type="SAM" id="MobiDB-lite"/>
    </source>
</evidence>
<evidence type="ECO:0000313" key="9">
    <source>
        <dbReference type="Proteomes" id="UP001564408"/>
    </source>
</evidence>
<name>A0ABV4BAD0_9GAMM</name>
<comment type="similarity">
    <text evidence="2 3">Belongs to the peptidase M16 family.</text>
</comment>
<organism evidence="8 9">
    <name type="scientific">Thioalkalicoccus limnaeus</name>
    <dbReference type="NCBI Taxonomy" id="120681"/>
    <lineage>
        <taxon>Bacteria</taxon>
        <taxon>Pseudomonadati</taxon>
        <taxon>Pseudomonadota</taxon>
        <taxon>Gammaproteobacteria</taxon>
        <taxon>Chromatiales</taxon>
        <taxon>Chromatiaceae</taxon>
        <taxon>Thioalkalicoccus</taxon>
    </lineage>
</organism>
<gene>
    <name evidence="8" type="ORF">ABC977_03085</name>
</gene>
<dbReference type="PANTHER" id="PTHR11851:SF49">
    <property type="entry name" value="MITOCHONDRIAL-PROCESSING PEPTIDASE SUBUNIT ALPHA"/>
    <property type="match status" value="1"/>
</dbReference>
<feature type="chain" id="PRO_5047301645" evidence="5">
    <location>
        <begin position="18"/>
        <end position="458"/>
    </location>
</feature>
<reference evidence="8 9" key="1">
    <citation type="submission" date="2024-05" db="EMBL/GenBank/DDBJ databases">
        <title>Genome Sequence and Characterization of the New Strain Purple Sulfur Bacterium of Genus Thioalkalicoccus.</title>
        <authorList>
            <person name="Bryantseva I.A."/>
            <person name="Kyndt J.A."/>
            <person name="Imhoff J.F."/>
        </authorList>
    </citation>
    <scope>NUCLEOTIDE SEQUENCE [LARGE SCALE GENOMIC DNA]</scope>
    <source>
        <strain evidence="8 9">Um2</strain>
    </source>
</reference>
<feature type="domain" description="Peptidase M16 N-terminal" evidence="6">
    <location>
        <begin position="43"/>
        <end position="182"/>
    </location>
</feature>
<dbReference type="InterPro" id="IPR050361">
    <property type="entry name" value="MPP/UQCRC_Complex"/>
</dbReference>
<dbReference type="InterPro" id="IPR001431">
    <property type="entry name" value="Pept_M16_Zn_BS"/>
</dbReference>
<evidence type="ECO:0000313" key="8">
    <source>
        <dbReference type="EMBL" id="MEY6431388.1"/>
    </source>
</evidence>
<proteinExistence type="inferred from homology"/>
<dbReference type="RefSeq" id="WP_369665775.1">
    <property type="nucleotide sequence ID" value="NZ_JBDKXB010000003.1"/>
</dbReference>
<evidence type="ECO:0000259" key="7">
    <source>
        <dbReference type="Pfam" id="PF05193"/>
    </source>
</evidence>
<dbReference type="InterPro" id="IPR011249">
    <property type="entry name" value="Metalloenz_LuxS/M16"/>
</dbReference>
<dbReference type="InterPro" id="IPR007863">
    <property type="entry name" value="Peptidase_M16_C"/>
</dbReference>
<dbReference type="PROSITE" id="PS00143">
    <property type="entry name" value="INSULINASE"/>
    <property type="match status" value="1"/>
</dbReference>
<dbReference type="Pfam" id="PF00675">
    <property type="entry name" value="Peptidase_M16"/>
    <property type="match status" value="1"/>
</dbReference>
<sequence>MKPLLWLLVMMPWLVSAQPGPSETVVHERRLDNGLQIYVKPDRRAPIVSSQVWYRVGSSYEHGGITGISHVLEHMMFKGTERLAPGAFSRTIAEHGGDENAFTSRDYTAYFQNLAKDRLAISFELEADRMANLALSEEEFLKELEVVKEERRLRTDDNPEALTFEIFNATAYVASPYRYPVIGWADDIEQLTVADLRAWYDAWYGPNNAALVVVGDVDPAEVFALAEEHFGSVPPIELAGPKPRAEPEQRGEKRVQVQAPAKEPYLLMGYKATVVGHADEDWEPYALEVLAAVLDGGNSARLERELVRGRQVAASASAGYNAFTRLPGMLLLSGVPASGYDVADLEQALRDQIRQLQQEPVSESELERILQQVIAGKVYERDSVFFQGMQIGQFFTAGLDWRLLDEYLTRLQAVTPEQIQTVARRYLIPDNLTVAWLDPQPIAGQGPSSEAGDDEDDQ</sequence>
<feature type="domain" description="Peptidase M16 C-terminal" evidence="7">
    <location>
        <begin position="191"/>
        <end position="372"/>
    </location>
</feature>
<feature type="signal peptide" evidence="5">
    <location>
        <begin position="1"/>
        <end position="17"/>
    </location>
</feature>
<evidence type="ECO:0000256" key="1">
    <source>
        <dbReference type="ARBA" id="ARBA00001947"/>
    </source>
</evidence>
<comment type="cofactor">
    <cofactor evidence="1">
        <name>Zn(2+)</name>
        <dbReference type="ChEBI" id="CHEBI:29105"/>
    </cofactor>
</comment>
<keyword evidence="5" id="KW-0732">Signal</keyword>
<dbReference type="Proteomes" id="UP001564408">
    <property type="component" value="Unassembled WGS sequence"/>
</dbReference>
<feature type="region of interest" description="Disordered" evidence="4">
    <location>
        <begin position="236"/>
        <end position="256"/>
    </location>
</feature>
<feature type="region of interest" description="Disordered" evidence="4">
    <location>
        <begin position="439"/>
        <end position="458"/>
    </location>
</feature>
<feature type="compositionally biased region" description="Basic and acidic residues" evidence="4">
    <location>
        <begin position="243"/>
        <end position="255"/>
    </location>
</feature>
<comment type="caution">
    <text evidence="8">The sequence shown here is derived from an EMBL/GenBank/DDBJ whole genome shotgun (WGS) entry which is preliminary data.</text>
</comment>
<dbReference type="InterPro" id="IPR011765">
    <property type="entry name" value="Pept_M16_N"/>
</dbReference>
<keyword evidence="9" id="KW-1185">Reference proteome</keyword>
<evidence type="ECO:0000256" key="2">
    <source>
        <dbReference type="ARBA" id="ARBA00007261"/>
    </source>
</evidence>